<dbReference type="RefSeq" id="WP_249891628.1">
    <property type="nucleotide sequence ID" value="NZ_CP082904.1"/>
</dbReference>
<dbReference type="Pfam" id="PF01075">
    <property type="entry name" value="Glyco_transf_9"/>
    <property type="match status" value="1"/>
</dbReference>
<reference evidence="3" key="1">
    <citation type="submission" date="2021-09" db="EMBL/GenBank/DDBJ databases">
        <title>First case of bloodstream infection caused by Mixta hanseatica sp. nov., a member of the Erwiniaceae family.</title>
        <authorList>
            <person name="Both A."/>
            <person name="Huang J."/>
            <person name="Wenzel P."/>
            <person name="Aepfelbacher M."/>
            <person name="Rohde H."/>
            <person name="Christner M."/>
            <person name="Hentschke M."/>
        </authorList>
    </citation>
    <scope>NUCLEOTIDE SEQUENCE</scope>
    <source>
        <strain evidence="3">X22927</strain>
    </source>
</reference>
<protein>
    <recommendedName>
        <fullName evidence="5">Glycosyltransferase family 9 protein</fullName>
    </recommendedName>
</protein>
<dbReference type="PANTHER" id="PTHR30160:SF7">
    <property type="entry name" value="ADP-HEPTOSE--LPS HEPTOSYLTRANSFERASE 2"/>
    <property type="match status" value="1"/>
</dbReference>
<evidence type="ECO:0000256" key="1">
    <source>
        <dbReference type="ARBA" id="ARBA00022676"/>
    </source>
</evidence>
<dbReference type="SUPFAM" id="SSF53756">
    <property type="entry name" value="UDP-Glycosyltransferase/glycogen phosphorylase"/>
    <property type="match status" value="1"/>
</dbReference>
<keyword evidence="2" id="KW-0808">Transferase</keyword>
<evidence type="ECO:0000313" key="4">
    <source>
        <dbReference type="Proteomes" id="UP001056635"/>
    </source>
</evidence>
<keyword evidence="1" id="KW-0328">Glycosyltransferase</keyword>
<evidence type="ECO:0000313" key="3">
    <source>
        <dbReference type="EMBL" id="UQY42956.1"/>
    </source>
</evidence>
<name>A0ABY4R821_9GAMM</name>
<evidence type="ECO:0000256" key="2">
    <source>
        <dbReference type="ARBA" id="ARBA00022679"/>
    </source>
</evidence>
<proteinExistence type="predicted"/>
<dbReference type="PANTHER" id="PTHR30160">
    <property type="entry name" value="TETRAACYLDISACCHARIDE 4'-KINASE-RELATED"/>
    <property type="match status" value="1"/>
</dbReference>
<dbReference type="Gene3D" id="3.40.50.2000">
    <property type="entry name" value="Glycogen Phosphorylase B"/>
    <property type="match status" value="1"/>
</dbReference>
<sequence>MIFHSRTPYDLIAATLAGCRYIAKHYFYNDIKKLIPLCDVHVSDKTNPPVINHLSLVKALGCDIDNKKMFFPCQIAGRQPNQSIKIGFQLGASKSNRYLPNSVILPLIPRLLAHFTACEIHLFGAPHEAKLGENFIAGLDEICATHVINHIGKTTLPMLAHRLNEIDILVTPDTGTLHVATALQVKTVSLFARRQSNGCEPVQDLHLHRVVYAADFNPAAFDRSCPAPFAFIPGEYIWQQIVELMDDCEHENQVLRLKV</sequence>
<keyword evidence="4" id="KW-1185">Reference proteome</keyword>
<accession>A0ABY4R821</accession>
<dbReference type="Proteomes" id="UP001056635">
    <property type="component" value="Chromosome"/>
</dbReference>
<dbReference type="InterPro" id="IPR002201">
    <property type="entry name" value="Glyco_trans_9"/>
</dbReference>
<dbReference type="EMBL" id="CP082904">
    <property type="protein sequence ID" value="UQY42956.1"/>
    <property type="molecule type" value="Genomic_DNA"/>
</dbReference>
<gene>
    <name evidence="3" type="ORF">K6958_13685</name>
</gene>
<dbReference type="InterPro" id="IPR051199">
    <property type="entry name" value="LPS_LOS_Heptosyltrfase"/>
</dbReference>
<organism evidence="3 4">
    <name type="scientific">Mixta hanseatica</name>
    <dbReference type="NCBI Taxonomy" id="2872648"/>
    <lineage>
        <taxon>Bacteria</taxon>
        <taxon>Pseudomonadati</taxon>
        <taxon>Pseudomonadota</taxon>
        <taxon>Gammaproteobacteria</taxon>
        <taxon>Enterobacterales</taxon>
        <taxon>Erwiniaceae</taxon>
        <taxon>Mixta</taxon>
    </lineage>
</organism>
<evidence type="ECO:0008006" key="5">
    <source>
        <dbReference type="Google" id="ProtNLM"/>
    </source>
</evidence>